<dbReference type="AlphaFoldDB" id="A0A9X1WWY6"/>
<keyword evidence="5" id="KW-0862">Zinc</keyword>
<dbReference type="SUPFAM" id="SSF53807">
    <property type="entry name" value="Helical backbone' metal receptor"/>
    <property type="match status" value="1"/>
</dbReference>
<dbReference type="PANTHER" id="PTHR42953">
    <property type="entry name" value="HIGH-AFFINITY ZINC UPTAKE SYSTEM PROTEIN ZNUA-RELATED"/>
    <property type="match status" value="1"/>
</dbReference>
<gene>
    <name evidence="6" type="ORF">MKI79_00400</name>
</gene>
<dbReference type="EMBL" id="JAKUML010000001">
    <property type="protein sequence ID" value="MCJ8145392.1"/>
    <property type="molecule type" value="Genomic_DNA"/>
</dbReference>
<comment type="caution">
    <text evidence="6">The sequence shown here is derived from an EMBL/GenBank/DDBJ whole genome shotgun (WGS) entry which is preliminary data.</text>
</comment>
<sequence>MRIVQSLTFVLFFSLLMPSLVWSKDISNDKDSDAKKSMVNGLVLSTYPLYLIAKDVTKGVEEPTLLLSPQQTGHDVQITPKTRQLATQAELILWFGVQHEAPLQKLLGTQKNAISVLDSHLMQTLPMRDVKGQPIANSLDTHVWLEPNNAIRIAFFIASLRSQQHPEYKTTYWKNAQQFSKRMLDATRLTNNGRNLRHYWAFHDAFQYLERAMDLKYSGALSADHEQAPTIAQIKYLNDHRPQDTMCLILGHGASDNVVQRLNPVNTVEANESMSDQKDFVTAWLKLANAVQQCLPRH</sequence>
<evidence type="ECO:0000256" key="2">
    <source>
        <dbReference type="ARBA" id="ARBA00015915"/>
    </source>
</evidence>
<dbReference type="Proteomes" id="UP001139701">
    <property type="component" value="Unassembled WGS sequence"/>
</dbReference>
<proteinExistence type="inferred from homology"/>
<dbReference type="InterPro" id="IPR006127">
    <property type="entry name" value="ZnuA-like"/>
</dbReference>
<comment type="similarity">
    <text evidence="1">Belongs to the bacterial solute-binding protein 9 family.</text>
</comment>
<evidence type="ECO:0000256" key="1">
    <source>
        <dbReference type="ARBA" id="ARBA00011028"/>
    </source>
</evidence>
<dbReference type="Gene3D" id="3.40.50.1980">
    <property type="entry name" value="Nitrogenase molybdenum iron protein domain"/>
    <property type="match status" value="2"/>
</dbReference>
<organism evidence="6 7">
    <name type="scientific">Acinetobacter sedimenti</name>
    <dbReference type="NCBI Taxonomy" id="2919922"/>
    <lineage>
        <taxon>Bacteria</taxon>
        <taxon>Pseudomonadati</taxon>
        <taxon>Pseudomonadota</taxon>
        <taxon>Gammaproteobacteria</taxon>
        <taxon>Moraxellales</taxon>
        <taxon>Moraxellaceae</taxon>
        <taxon>Acinetobacter</taxon>
    </lineage>
</organism>
<dbReference type="GO" id="GO:0006829">
    <property type="term" value="P:zinc ion transport"/>
    <property type="evidence" value="ECO:0007669"/>
    <property type="project" value="UniProtKB-KW"/>
</dbReference>
<evidence type="ECO:0000256" key="3">
    <source>
        <dbReference type="ARBA" id="ARBA00022448"/>
    </source>
</evidence>
<dbReference type="PANTHER" id="PTHR42953:SF3">
    <property type="entry name" value="HIGH-AFFINITY ZINC UPTAKE SYSTEM PROTEIN ZNUA"/>
    <property type="match status" value="1"/>
</dbReference>
<reference evidence="6" key="1">
    <citation type="submission" date="2022-02" db="EMBL/GenBank/DDBJ databases">
        <title>Acinetobacter A3.8 sp. nov., isolated from Sediment (Zhairuo Island).</title>
        <authorList>
            <person name="Zheng K."/>
        </authorList>
    </citation>
    <scope>NUCLEOTIDE SEQUENCE</scope>
    <source>
        <strain evidence="6">A3.8</strain>
    </source>
</reference>
<keyword evidence="3" id="KW-0813">Transport</keyword>
<keyword evidence="4" id="KW-0732">Signal</keyword>
<dbReference type="GO" id="GO:0046872">
    <property type="term" value="F:metal ion binding"/>
    <property type="evidence" value="ECO:0007669"/>
    <property type="project" value="InterPro"/>
</dbReference>
<name>A0A9X1WWY6_9GAMM</name>
<protein>
    <recommendedName>
        <fullName evidence="2">High-affinity zinc uptake system protein ZnuA</fullName>
    </recommendedName>
</protein>
<dbReference type="Pfam" id="PF01297">
    <property type="entry name" value="ZnuA"/>
    <property type="match status" value="1"/>
</dbReference>
<evidence type="ECO:0000313" key="6">
    <source>
        <dbReference type="EMBL" id="MCJ8145392.1"/>
    </source>
</evidence>
<keyword evidence="5" id="KW-0406">Ion transport</keyword>
<keyword evidence="7" id="KW-1185">Reference proteome</keyword>
<evidence type="ECO:0000256" key="5">
    <source>
        <dbReference type="ARBA" id="ARBA00022906"/>
    </source>
</evidence>
<evidence type="ECO:0000313" key="7">
    <source>
        <dbReference type="Proteomes" id="UP001139701"/>
    </source>
</evidence>
<evidence type="ECO:0000256" key="4">
    <source>
        <dbReference type="ARBA" id="ARBA00022729"/>
    </source>
</evidence>
<keyword evidence="5" id="KW-0864">Zinc transport</keyword>
<dbReference type="InterPro" id="IPR050492">
    <property type="entry name" value="Bact_metal-bind_prot9"/>
</dbReference>
<accession>A0A9X1WWY6</accession>